<proteinExistence type="inferred from homology"/>
<comment type="similarity">
    <text evidence="2 6">Belongs to the QNG1 protein family.</text>
</comment>
<feature type="non-terminal residue" evidence="7">
    <location>
        <position position="1"/>
    </location>
</feature>
<dbReference type="EC" id="3.2.2.-" evidence="6"/>
<name>A0A146KDS8_9EUKA</name>
<sequence>QSLLPFEKHLQHVKITNNTEQLKQFLFQEAELSEFDRIDWHNQVLNPKSDYDNIAQWLFTVSSLNFCFWHPDNTAYKLELNGKIYSGYWALAAAIERGRQLHINLLDNNYVCSQQFTFEKLKLCFIDDGQKECPQLQKRYQILKESAYVVKSKFQSVDQLIRESNHSALRLLNLIVENFQSFQDQFSISLQKDFNQQKKFVKGQTDLKFFKRAQIFIAELFYSAYDYKFTDIDQLTIFADYRIPQMLCQFKVIQYSDQLLEMLKDPKHLLEAGSQLECEIRAASILAVYKLSQETGMKQIMIDFLLWNLFKKIQAGSLESLFGGTEVPMHRVIGWFY</sequence>
<evidence type="ECO:0000256" key="4">
    <source>
        <dbReference type="ARBA" id="ARBA00035393"/>
    </source>
</evidence>
<dbReference type="GO" id="GO:0016787">
    <property type="term" value="F:hydrolase activity"/>
    <property type="evidence" value="ECO:0007669"/>
    <property type="project" value="UniProtKB-KW"/>
</dbReference>
<dbReference type="InterPro" id="IPR019438">
    <property type="entry name" value="Q_salvage"/>
</dbReference>
<dbReference type="EMBL" id="GDID01001703">
    <property type="protein sequence ID" value="JAP94903.1"/>
    <property type="molecule type" value="Transcribed_RNA"/>
</dbReference>
<dbReference type="GO" id="GO:0006400">
    <property type="term" value="P:tRNA modification"/>
    <property type="evidence" value="ECO:0007669"/>
    <property type="project" value="TreeGrafter"/>
</dbReference>
<evidence type="ECO:0000313" key="7">
    <source>
        <dbReference type="EMBL" id="JAP94903.1"/>
    </source>
</evidence>
<protein>
    <recommendedName>
        <fullName evidence="3 6">Queuosine 5'-phosphate N-glycosylase/hydrolase</fullName>
        <ecNumber evidence="6">3.2.2.-</ecNumber>
    </recommendedName>
    <alternativeName>
        <fullName evidence="4 6">Queuosine-nucleotide N-glycosylase/hydrolase</fullName>
    </alternativeName>
</protein>
<dbReference type="Pfam" id="PF10343">
    <property type="entry name" value="Q_salvage"/>
    <property type="match status" value="1"/>
</dbReference>
<evidence type="ECO:0000256" key="5">
    <source>
        <dbReference type="ARBA" id="ARBA00048204"/>
    </source>
</evidence>
<dbReference type="AlphaFoldDB" id="A0A146KDS8"/>
<gene>
    <name evidence="7" type="ORF">TPC1_12276</name>
</gene>
<reference evidence="7" key="1">
    <citation type="submission" date="2015-07" db="EMBL/GenBank/DDBJ databases">
        <title>Adaptation to a free-living lifestyle via gene acquisitions in the diplomonad Trepomonas sp. PC1.</title>
        <authorList>
            <person name="Xu F."/>
            <person name="Jerlstrom-Hultqvist J."/>
            <person name="Kolisko M."/>
            <person name="Simpson A.G.B."/>
            <person name="Roger A.J."/>
            <person name="Svard S.G."/>
            <person name="Andersson J.O."/>
        </authorList>
    </citation>
    <scope>NUCLEOTIDE SEQUENCE</scope>
    <source>
        <strain evidence="7">PC1</strain>
    </source>
</reference>
<evidence type="ECO:0000256" key="6">
    <source>
        <dbReference type="RuleBase" id="RU365002"/>
    </source>
</evidence>
<comment type="catalytic activity">
    <reaction evidence="5 6">
        <text>queuosine 5'-phosphate + H2O = queuine + D-ribose 5-phosphate</text>
        <dbReference type="Rhea" id="RHEA:75387"/>
        <dbReference type="ChEBI" id="CHEBI:15377"/>
        <dbReference type="ChEBI" id="CHEBI:17433"/>
        <dbReference type="ChEBI" id="CHEBI:78346"/>
        <dbReference type="ChEBI" id="CHEBI:194371"/>
    </reaction>
    <physiologicalReaction direction="left-to-right" evidence="5 6">
        <dbReference type="Rhea" id="RHEA:75388"/>
    </physiologicalReaction>
</comment>
<dbReference type="PANTHER" id="PTHR21314:SF0">
    <property type="entry name" value="QUEUOSINE 5'-PHOSPHATE N-GLYCOSYLASE_HYDROLASE"/>
    <property type="match status" value="1"/>
</dbReference>
<comment type="function">
    <text evidence="6">Catalyzes the hydrolysis of queuosine 5'-phosphate, releasing the nucleobase queuine (q). Is required for salvage of queuine from exogenous queuosine (Q) that is imported and then converted to queuosine 5'-phosphate intracellularly.</text>
</comment>
<evidence type="ECO:0000256" key="2">
    <source>
        <dbReference type="ARBA" id="ARBA00035119"/>
    </source>
</evidence>
<accession>A0A146KDS8</accession>
<dbReference type="PANTHER" id="PTHR21314">
    <property type="entry name" value="QUEUOSINE 5'-PHOSPHATE N-GLYCOSYLASE_HYDROLASE-RELATED"/>
    <property type="match status" value="1"/>
</dbReference>
<evidence type="ECO:0000256" key="3">
    <source>
        <dbReference type="ARBA" id="ARBA00035306"/>
    </source>
</evidence>
<keyword evidence="1 6" id="KW-0378">Hydrolase</keyword>
<evidence type="ECO:0000256" key="1">
    <source>
        <dbReference type="ARBA" id="ARBA00022801"/>
    </source>
</evidence>
<organism evidence="7">
    <name type="scientific">Trepomonas sp. PC1</name>
    <dbReference type="NCBI Taxonomy" id="1076344"/>
    <lineage>
        <taxon>Eukaryota</taxon>
        <taxon>Metamonada</taxon>
        <taxon>Diplomonadida</taxon>
        <taxon>Hexamitidae</taxon>
        <taxon>Hexamitinae</taxon>
        <taxon>Trepomonas</taxon>
    </lineage>
</organism>